<dbReference type="AlphaFoldDB" id="A0A8C4NLM0"/>
<dbReference type="SMART" id="SM00210">
    <property type="entry name" value="TSPN"/>
    <property type="match status" value="1"/>
</dbReference>
<dbReference type="InterPro" id="IPR036465">
    <property type="entry name" value="vWFA_dom_sf"/>
</dbReference>
<feature type="domain" description="VWFA" evidence="7">
    <location>
        <begin position="44"/>
        <end position="218"/>
    </location>
</feature>
<feature type="signal peptide" evidence="6">
    <location>
        <begin position="1"/>
        <end position="27"/>
    </location>
</feature>
<dbReference type="SUPFAM" id="SSF53300">
    <property type="entry name" value="vWA-like"/>
    <property type="match status" value="1"/>
</dbReference>
<dbReference type="SMART" id="SM00327">
    <property type="entry name" value="VWA"/>
    <property type="match status" value="1"/>
</dbReference>
<evidence type="ECO:0000313" key="8">
    <source>
        <dbReference type="Ensembl" id="ENSEBUP00000004817.1"/>
    </source>
</evidence>
<dbReference type="Pfam" id="PF00092">
    <property type="entry name" value="VWA"/>
    <property type="match status" value="1"/>
</dbReference>
<evidence type="ECO:0000313" key="9">
    <source>
        <dbReference type="Proteomes" id="UP000694388"/>
    </source>
</evidence>
<protein>
    <recommendedName>
        <fullName evidence="7">VWFA domain-containing protein</fullName>
    </recommendedName>
</protein>
<evidence type="ECO:0000256" key="6">
    <source>
        <dbReference type="SAM" id="SignalP"/>
    </source>
</evidence>
<keyword evidence="2" id="KW-0176">Collagen</keyword>
<evidence type="ECO:0000256" key="4">
    <source>
        <dbReference type="ARBA" id="ARBA00049648"/>
    </source>
</evidence>
<proteinExistence type="inferred from homology"/>
<dbReference type="OMA" id="PQYNAVG"/>
<dbReference type="InterPro" id="IPR048287">
    <property type="entry name" value="TSPN-like_N"/>
</dbReference>
<dbReference type="Gene3D" id="2.60.120.200">
    <property type="match status" value="1"/>
</dbReference>
<dbReference type="GeneTree" id="ENSGT00940000153769"/>
<dbReference type="Proteomes" id="UP000694388">
    <property type="component" value="Unplaced"/>
</dbReference>
<feature type="chain" id="PRO_5034148691" description="VWFA domain-containing protein" evidence="6">
    <location>
        <begin position="28"/>
        <end position="414"/>
    </location>
</feature>
<evidence type="ECO:0000259" key="7">
    <source>
        <dbReference type="PROSITE" id="PS50234"/>
    </source>
</evidence>
<keyword evidence="3" id="KW-0379">Hydroxylation</keyword>
<reference evidence="8" key="1">
    <citation type="submission" date="2025-08" db="UniProtKB">
        <authorList>
            <consortium name="Ensembl"/>
        </authorList>
    </citation>
    <scope>IDENTIFICATION</scope>
</reference>
<sequence>MWQMKGGMHQKGAVLLMTLLALQLTRAQWHTGPADQACRKAPMDVVFALDGSISDEAFSAVQLLVLNLVNNFDVGPQATRVGLVQYADQPQTEFPLDKHATKEALRNAIKQLRSIRGHAATGRALRHLVERSFSSLEGARPLGLGIRRLIVLLSSGRSIDDAVGPARDVHRAGLLLYTVDVDGASESLMHRIASKPSCVFVHSIGNPGRLLPKICEGVMCPGKAGKDSAPGVDLLESFALDFATGVDMSEGSTPGRTAFHVQRTAKLTHDLRHLLPHGLPTQFSLIVTLQLPGPGPTPEPTWTLWRARFDGIRDALALRVDGTARSIEISSETPSGRSESHVFRGFDSLFDGNWHKLALAVQDGRVSLFVDCHEEGTEGLEVIDGRGGFMDIALGGSGEGSAPVRPQPPRFHLE</sequence>
<evidence type="ECO:0000256" key="5">
    <source>
        <dbReference type="SAM" id="MobiDB-lite"/>
    </source>
</evidence>
<dbReference type="SUPFAM" id="SSF49899">
    <property type="entry name" value="Concanavalin A-like lectins/glucanases"/>
    <property type="match status" value="1"/>
</dbReference>
<dbReference type="Gene3D" id="3.40.50.410">
    <property type="entry name" value="von Willebrand factor, type A domain"/>
    <property type="match status" value="1"/>
</dbReference>
<dbReference type="PANTHER" id="PTHR24020:SF84">
    <property type="entry name" value="VWFA DOMAIN-CONTAINING PROTEIN"/>
    <property type="match status" value="1"/>
</dbReference>
<dbReference type="Ensembl" id="ENSEBUT00000005255.1">
    <property type="protein sequence ID" value="ENSEBUP00000004817.1"/>
    <property type="gene ID" value="ENSEBUG00000003350.1"/>
</dbReference>
<dbReference type="PANTHER" id="PTHR24020">
    <property type="entry name" value="COLLAGEN ALPHA"/>
    <property type="match status" value="1"/>
</dbReference>
<feature type="compositionally biased region" description="Pro residues" evidence="5">
    <location>
        <begin position="405"/>
        <end position="414"/>
    </location>
</feature>
<dbReference type="InterPro" id="IPR050525">
    <property type="entry name" value="ECM_Assembly_Org"/>
</dbReference>
<dbReference type="PROSITE" id="PS50234">
    <property type="entry name" value="VWFA"/>
    <property type="match status" value="1"/>
</dbReference>
<evidence type="ECO:0000256" key="2">
    <source>
        <dbReference type="ARBA" id="ARBA00023119"/>
    </source>
</evidence>
<keyword evidence="9" id="KW-1185">Reference proteome</keyword>
<evidence type="ECO:0000256" key="3">
    <source>
        <dbReference type="ARBA" id="ARBA00023278"/>
    </source>
</evidence>
<keyword evidence="6" id="KW-0732">Signal</keyword>
<dbReference type="InterPro" id="IPR002035">
    <property type="entry name" value="VWF_A"/>
</dbReference>
<organism evidence="8 9">
    <name type="scientific">Eptatretus burgeri</name>
    <name type="common">Inshore hagfish</name>
    <dbReference type="NCBI Taxonomy" id="7764"/>
    <lineage>
        <taxon>Eukaryota</taxon>
        <taxon>Metazoa</taxon>
        <taxon>Chordata</taxon>
        <taxon>Craniata</taxon>
        <taxon>Vertebrata</taxon>
        <taxon>Cyclostomata</taxon>
        <taxon>Myxini</taxon>
        <taxon>Myxiniformes</taxon>
        <taxon>Myxinidae</taxon>
        <taxon>Eptatretinae</taxon>
        <taxon>Eptatretus</taxon>
    </lineage>
</organism>
<reference evidence="8" key="2">
    <citation type="submission" date="2025-09" db="UniProtKB">
        <authorList>
            <consortium name="Ensembl"/>
        </authorList>
    </citation>
    <scope>IDENTIFICATION</scope>
</reference>
<evidence type="ECO:0000256" key="1">
    <source>
        <dbReference type="ARBA" id="ARBA00022737"/>
    </source>
</evidence>
<dbReference type="PRINTS" id="PR00453">
    <property type="entry name" value="VWFADOMAIN"/>
</dbReference>
<keyword evidence="1" id="KW-0677">Repeat</keyword>
<dbReference type="GO" id="GO:0005581">
    <property type="term" value="C:collagen trimer"/>
    <property type="evidence" value="ECO:0007669"/>
    <property type="project" value="UniProtKB-KW"/>
</dbReference>
<comment type="similarity">
    <text evidence="4">Belongs to the fibril-associated collagens with interrupted helices (FACIT) family.</text>
</comment>
<accession>A0A8C4NLM0</accession>
<dbReference type="InterPro" id="IPR013320">
    <property type="entry name" value="ConA-like_dom_sf"/>
</dbReference>
<name>A0A8C4NLM0_EPTBU</name>
<feature type="region of interest" description="Disordered" evidence="5">
    <location>
        <begin position="394"/>
        <end position="414"/>
    </location>
</feature>